<comment type="caution">
    <text evidence="3">The sequence shown here is derived from an EMBL/GenBank/DDBJ whole genome shotgun (WGS) entry which is preliminary data.</text>
</comment>
<evidence type="ECO:0000313" key="4">
    <source>
        <dbReference type="Proteomes" id="UP000481861"/>
    </source>
</evidence>
<keyword evidence="4" id="KW-1185">Reference proteome</keyword>
<keyword evidence="2" id="KW-0472">Membrane</keyword>
<name>A0A7C8I6G3_9PLEO</name>
<proteinExistence type="predicted"/>
<dbReference type="EMBL" id="JAADJZ010000028">
    <property type="protein sequence ID" value="KAF2866350.1"/>
    <property type="molecule type" value="Genomic_DNA"/>
</dbReference>
<evidence type="ECO:0000256" key="2">
    <source>
        <dbReference type="SAM" id="Phobius"/>
    </source>
</evidence>
<gene>
    <name evidence="3" type="ORF">BDV95DRAFT_611808</name>
</gene>
<organism evidence="3 4">
    <name type="scientific">Massariosphaeria phaeospora</name>
    <dbReference type="NCBI Taxonomy" id="100035"/>
    <lineage>
        <taxon>Eukaryota</taxon>
        <taxon>Fungi</taxon>
        <taxon>Dikarya</taxon>
        <taxon>Ascomycota</taxon>
        <taxon>Pezizomycotina</taxon>
        <taxon>Dothideomycetes</taxon>
        <taxon>Pleosporomycetidae</taxon>
        <taxon>Pleosporales</taxon>
        <taxon>Pleosporales incertae sedis</taxon>
        <taxon>Massariosphaeria</taxon>
    </lineage>
</organism>
<dbReference type="Proteomes" id="UP000481861">
    <property type="component" value="Unassembled WGS sequence"/>
</dbReference>
<evidence type="ECO:0000256" key="1">
    <source>
        <dbReference type="SAM" id="MobiDB-lite"/>
    </source>
</evidence>
<feature type="region of interest" description="Disordered" evidence="1">
    <location>
        <begin position="34"/>
        <end position="97"/>
    </location>
</feature>
<feature type="compositionally biased region" description="Polar residues" evidence="1">
    <location>
        <begin position="63"/>
        <end position="72"/>
    </location>
</feature>
<evidence type="ECO:0000313" key="3">
    <source>
        <dbReference type="EMBL" id="KAF2866350.1"/>
    </source>
</evidence>
<feature type="compositionally biased region" description="Low complexity" evidence="1">
    <location>
        <begin position="229"/>
        <end position="257"/>
    </location>
</feature>
<protein>
    <submittedName>
        <fullName evidence="3">Uncharacterized protein</fullName>
    </submittedName>
</protein>
<keyword evidence="2" id="KW-0812">Transmembrane</keyword>
<feature type="compositionally biased region" description="Low complexity" evidence="1">
    <location>
        <begin position="40"/>
        <end position="50"/>
    </location>
</feature>
<feature type="region of interest" description="Disordered" evidence="1">
    <location>
        <begin position="227"/>
        <end position="265"/>
    </location>
</feature>
<dbReference type="AlphaFoldDB" id="A0A7C8I6G3"/>
<accession>A0A7C8I6G3</accession>
<reference evidence="3 4" key="1">
    <citation type="submission" date="2020-01" db="EMBL/GenBank/DDBJ databases">
        <authorList>
            <consortium name="DOE Joint Genome Institute"/>
            <person name="Haridas S."/>
            <person name="Albert R."/>
            <person name="Binder M."/>
            <person name="Bloem J."/>
            <person name="Labutti K."/>
            <person name="Salamov A."/>
            <person name="Andreopoulos B."/>
            <person name="Baker S.E."/>
            <person name="Barry K."/>
            <person name="Bills G."/>
            <person name="Bluhm B.H."/>
            <person name="Cannon C."/>
            <person name="Castanera R."/>
            <person name="Culley D.E."/>
            <person name="Daum C."/>
            <person name="Ezra D."/>
            <person name="Gonzalez J.B."/>
            <person name="Henrissat B."/>
            <person name="Kuo A."/>
            <person name="Liang C."/>
            <person name="Lipzen A."/>
            <person name="Lutzoni F."/>
            <person name="Magnuson J."/>
            <person name="Mondo S."/>
            <person name="Nolan M."/>
            <person name="Ohm R."/>
            <person name="Pangilinan J."/>
            <person name="Park H.-J.H."/>
            <person name="Ramirez L."/>
            <person name="Alfaro M."/>
            <person name="Sun H."/>
            <person name="Tritt A."/>
            <person name="Yoshinaga Y."/>
            <person name="Zwiers L.-H.L."/>
            <person name="Turgeon B.G."/>
            <person name="Goodwin S.B."/>
            <person name="Spatafora J.W."/>
            <person name="Crous P.W."/>
            <person name="Grigoriev I.V."/>
        </authorList>
    </citation>
    <scope>NUCLEOTIDE SEQUENCE [LARGE SCALE GENOMIC DNA]</scope>
    <source>
        <strain evidence="3 4">CBS 611.86</strain>
    </source>
</reference>
<keyword evidence="2" id="KW-1133">Transmembrane helix</keyword>
<sequence>MSSISMRPTPNFSWADDDDDEWTLEDCIAQNGAMKAPTIDDLGPLQLPPALDDDDGLAATATCLVSTDGTSEVNDEPAPSTQESAESDDEPAQSAQEAAETYLQAMKRYYGNGSEDWHVEFSIVAGRLHPDIEKEAPPAYPEMSRSADPAKRYEYSASWKKYKLLVGYSETPLLYKGSLLREEVKMVEEEGMLVVEEDTRAVEEEMAAVEDVPAVEEDIPLIEEDVPVIEEVPTPETRPVSTTSSSAPSTTDTSPPLSDDEDEVAKDCTDDDVAIPLESHGPCSYKPLLSISPRDLFGHNKGFAAFVFDCCHAADPAVALDVEAPASLLPGVTEDEGDSVDGGAPASAPWLSNTVTWTAGLVAVAVVGGLFWRRRS</sequence>
<feature type="transmembrane region" description="Helical" evidence="2">
    <location>
        <begin position="355"/>
        <end position="372"/>
    </location>
</feature>